<dbReference type="GO" id="GO:0005992">
    <property type="term" value="P:trehalose biosynthetic process"/>
    <property type="evidence" value="ECO:0007669"/>
    <property type="project" value="TreeGrafter"/>
</dbReference>
<dbReference type="RefSeq" id="WP_160423430.1">
    <property type="nucleotide sequence ID" value="NZ_WSTA01000019.1"/>
</dbReference>
<dbReference type="SMART" id="SM00642">
    <property type="entry name" value="Aamy"/>
    <property type="match status" value="1"/>
</dbReference>
<dbReference type="PANTHER" id="PTHR10357">
    <property type="entry name" value="ALPHA-AMYLASE FAMILY MEMBER"/>
    <property type="match status" value="1"/>
</dbReference>
<dbReference type="InterPro" id="IPR012767">
    <property type="entry name" value="Trehalose_TreY"/>
</dbReference>
<dbReference type="Proteomes" id="UP000438182">
    <property type="component" value="Unassembled WGS sequence"/>
</dbReference>
<feature type="domain" description="Glycosyl hydrolase family 13 catalytic" evidence="1">
    <location>
        <begin position="2"/>
        <end position="677"/>
    </location>
</feature>
<dbReference type="Gene3D" id="1.10.150.200">
    <property type="entry name" value="Maltooligosyl trehalose synthase, domain 3"/>
    <property type="match status" value="1"/>
</dbReference>
<reference evidence="2 3" key="1">
    <citation type="submission" date="2019-12" db="EMBL/GenBank/DDBJ databases">
        <authorList>
            <person name="Kim Y.S."/>
        </authorList>
    </citation>
    <scope>NUCLEOTIDE SEQUENCE [LARGE SCALE GENOMIC DNA]</scope>
    <source>
        <strain evidence="2 3">MMS17-SY077</strain>
    </source>
</reference>
<organism evidence="2 3">
    <name type="scientific">Agromyces seonyuensis</name>
    <dbReference type="NCBI Taxonomy" id="2662446"/>
    <lineage>
        <taxon>Bacteria</taxon>
        <taxon>Bacillati</taxon>
        <taxon>Actinomycetota</taxon>
        <taxon>Actinomycetes</taxon>
        <taxon>Micrococcales</taxon>
        <taxon>Microbacteriaceae</taxon>
        <taxon>Agromyces</taxon>
    </lineage>
</organism>
<evidence type="ECO:0000259" key="1">
    <source>
        <dbReference type="SMART" id="SM00642"/>
    </source>
</evidence>
<gene>
    <name evidence="2" type="primary">treY</name>
    <name evidence="2" type="ORF">GB864_05920</name>
</gene>
<dbReference type="Gene3D" id="3.20.20.80">
    <property type="entry name" value="Glycosidases"/>
    <property type="match status" value="1"/>
</dbReference>
<dbReference type="GO" id="GO:0047470">
    <property type="term" value="F:(1,4)-alpha-D-glucan 1-alpha-D-glucosylmutase activity"/>
    <property type="evidence" value="ECO:0007669"/>
    <property type="project" value="TreeGrafter"/>
</dbReference>
<sequence>MRLIPRSTYRVQVRAEFDLDQVAAIVPYLSSLGVDWVYLSPLLEAEPGSNHGYDVVDHRRVDPARGGPGGLEALVAAARRAGLGILVDLVPNHVGVATPRHMAWWWDVLAKGRESEFAGAFDIDWDFGAGKLRIPVLGSSDALAELRLETADDGSFELAYFDHRFPVAAGTASEVGEDPIAVHARQHYALMDWRWADDFLNYRRFFGVNTLAAVRVEDPRWFEESHVEVLRWVRDGLADGLRIDHPDGLRDPIGYLAALADATGGVYVLAEKILEGDEALPAWAADGTTGYDALADVDRVLIDPAGEPLLTDFDAELREDVDHLDHAELVRDTKRGVANGLLRSEVLRLARELDGPEHGEPVVDALAELLTGFPVYRSYLPFGREHLEWAADAALRERPDLEAELDRIVPRLLDPSEPAAIRFQQTSGMVMAKGVEDRAFYRDSRLTSLTEVGGDPAVFAIDTDGFHERQRRRFETLPHSMTTLSTHDTKRGEDVRARIDAIAEPAAAADWVAYLRVLEALVGTGDGAFDHLLWQAVVGAWPISRERLHAYAEKAAREAGDSTDWNDPDADFEKRVHSLVDAVYDDERVAGLVAEVVGMLAEPGRSNGLAAKLLQLTMPGVPDVYQGSELWERSLVDPDNRRPVDFAERRALLARLDTGWLPEVDESGATKLLVTSRALRLRRSHPELFTGYSPVAADGPAADHLLGFDRGGAVTLVTRFPRGLAERGGWGETTVTLPGIAARHTDVLTGLEYEHDVLRVADLFARYPVALLAPVDGGAGPDPADARRERR</sequence>
<proteinExistence type="predicted"/>
<accession>A0A6I4NUF9</accession>
<dbReference type="Gene3D" id="1.10.10.470">
    <property type="entry name" value="Maltooligosyl trehalose synthase, domain 4"/>
    <property type="match status" value="1"/>
</dbReference>
<dbReference type="CDD" id="cd11336">
    <property type="entry name" value="AmyAc_MTSase"/>
    <property type="match status" value="1"/>
</dbReference>
<dbReference type="InterPro" id="IPR006047">
    <property type="entry name" value="GH13_cat_dom"/>
</dbReference>
<dbReference type="GO" id="GO:0030980">
    <property type="term" value="P:alpha-glucan catabolic process"/>
    <property type="evidence" value="ECO:0007669"/>
    <property type="project" value="TreeGrafter"/>
</dbReference>
<comment type="caution">
    <text evidence="2">The sequence shown here is derived from an EMBL/GenBank/DDBJ whole genome shotgun (WGS) entry which is preliminary data.</text>
</comment>
<dbReference type="InterPro" id="IPR013797">
    <property type="entry name" value="Maltooligo_trehalose_synth_4"/>
</dbReference>
<dbReference type="NCBIfam" id="TIGR02401">
    <property type="entry name" value="trehalose_TreY"/>
    <property type="match status" value="1"/>
</dbReference>
<keyword evidence="3" id="KW-1185">Reference proteome</keyword>
<protein>
    <submittedName>
        <fullName evidence="2">Malto-oligosyltrehalose synthase</fullName>
    </submittedName>
</protein>
<dbReference type="AlphaFoldDB" id="A0A6I4NUF9"/>
<evidence type="ECO:0000313" key="3">
    <source>
        <dbReference type="Proteomes" id="UP000438182"/>
    </source>
</evidence>
<name>A0A6I4NUF9_9MICO</name>
<dbReference type="Pfam" id="PF00128">
    <property type="entry name" value="Alpha-amylase"/>
    <property type="match status" value="1"/>
</dbReference>
<dbReference type="SUPFAM" id="SSF51445">
    <property type="entry name" value="(Trans)glycosidases"/>
    <property type="match status" value="1"/>
</dbReference>
<dbReference type="InterPro" id="IPR017853">
    <property type="entry name" value="GH"/>
</dbReference>
<dbReference type="Gene3D" id="3.30.1590.10">
    <property type="entry name" value="Maltooligosyl trehalose synthase, domain 2"/>
    <property type="match status" value="1"/>
</dbReference>
<evidence type="ECO:0000313" key="2">
    <source>
        <dbReference type="EMBL" id="MWB98086.1"/>
    </source>
</evidence>
<dbReference type="PANTHER" id="PTHR10357:SF216">
    <property type="entry name" value="MALTOOLIGOSYL TREHALOSE SYNTHASE-RELATED"/>
    <property type="match status" value="1"/>
</dbReference>
<dbReference type="EMBL" id="WSTA01000019">
    <property type="protein sequence ID" value="MWB98086.1"/>
    <property type="molecule type" value="Genomic_DNA"/>
</dbReference>